<dbReference type="Pfam" id="PF01743">
    <property type="entry name" value="PolyA_pol"/>
    <property type="match status" value="1"/>
</dbReference>
<feature type="domain" description="CCA-adding enzyme C-terminal" evidence="12">
    <location>
        <begin position="227"/>
        <end position="371"/>
    </location>
</feature>
<evidence type="ECO:0000256" key="8">
    <source>
        <dbReference type="ARBA" id="ARBA00022884"/>
    </source>
</evidence>
<feature type="domain" description="tRNA nucleotidyltransferase/poly(A) polymerase RNA and SrmB- binding" evidence="11">
    <location>
        <begin position="152"/>
        <end position="210"/>
    </location>
</feature>
<comment type="similarity">
    <text evidence="9">Belongs to the tRNA nucleotidyltransferase/poly(A) polymerase family.</text>
</comment>
<evidence type="ECO:0000313" key="14">
    <source>
        <dbReference type="Proteomes" id="UP001589838"/>
    </source>
</evidence>
<dbReference type="SUPFAM" id="SSF81891">
    <property type="entry name" value="Poly A polymerase C-terminal region-like"/>
    <property type="match status" value="1"/>
</dbReference>
<keyword evidence="6" id="KW-0547">Nucleotide-binding</keyword>
<dbReference type="PANTHER" id="PTHR46173:SF1">
    <property type="entry name" value="CCA TRNA NUCLEOTIDYLTRANSFERASE 1, MITOCHONDRIAL"/>
    <property type="match status" value="1"/>
</dbReference>
<evidence type="ECO:0000256" key="6">
    <source>
        <dbReference type="ARBA" id="ARBA00022741"/>
    </source>
</evidence>
<protein>
    <submittedName>
        <fullName evidence="13">CCA tRNA nucleotidyltransferase</fullName>
        <ecNumber evidence="13">2.7.7.72</ecNumber>
    </submittedName>
</protein>
<feature type="domain" description="Poly A polymerase head" evidence="10">
    <location>
        <begin position="23"/>
        <end position="86"/>
    </location>
</feature>
<evidence type="ECO:0000256" key="2">
    <source>
        <dbReference type="ARBA" id="ARBA00022679"/>
    </source>
</evidence>
<dbReference type="InterPro" id="IPR032828">
    <property type="entry name" value="PolyA_RNA-bd"/>
</dbReference>
<dbReference type="GO" id="GO:0004810">
    <property type="term" value="F:CCA tRNA nucleotidyltransferase activity"/>
    <property type="evidence" value="ECO:0007669"/>
    <property type="project" value="UniProtKB-EC"/>
</dbReference>
<dbReference type="Gene3D" id="3.30.460.10">
    <property type="entry name" value="Beta Polymerase, domain 2"/>
    <property type="match status" value="1"/>
</dbReference>
<comment type="cofactor">
    <cofactor evidence="1">
        <name>Mg(2+)</name>
        <dbReference type="ChEBI" id="CHEBI:18420"/>
    </cofactor>
</comment>
<sequence length="379" mass="43849">MSNSWQEAKEVLHTLKKNGFESYIVGGAVRDLLLNREIADVDIVTSATPDEVATIFLKTFMMNNQHETIIVRLNQLHFEVTTIRGETLTEDLKRRDLTINSLALDDEGEIIDLVNGEKDIYAKVLRSIDPQERMSEDPLRMLRVARFVSELGFEVDVELRDTLVRKKHFLKKVAIERITKEWIKLLKGDHRNSAINLLVETGMYEELPDLLLNKDLLEQFTNVGALKNESETICWAIHCLCIGANDETPLKQLLLSKERLRGVSSRLSYYKNRKKNEWTSLELYQASIQVALDVEKIRSLLKEKIIPFQELNLMWEALPIHNRSELAVSGRDVLRFFKKEQGPWLKEVLSLAEHLVVTRHCRNDKHAILQALEKRSDEL</sequence>
<evidence type="ECO:0000256" key="9">
    <source>
        <dbReference type="RuleBase" id="RU003953"/>
    </source>
</evidence>
<dbReference type="CDD" id="cd05398">
    <property type="entry name" value="NT_ClassII-CCAase"/>
    <property type="match status" value="1"/>
</dbReference>
<name>A0ABV6KBF3_9BACI</name>
<proteinExistence type="inferred from homology"/>
<organism evidence="13 14">
    <name type="scientific">Halalkalibacter kiskunsagensis</name>
    <dbReference type="NCBI Taxonomy" id="1548599"/>
    <lineage>
        <taxon>Bacteria</taxon>
        <taxon>Bacillati</taxon>
        <taxon>Bacillota</taxon>
        <taxon>Bacilli</taxon>
        <taxon>Bacillales</taxon>
        <taxon>Bacillaceae</taxon>
        <taxon>Halalkalibacter</taxon>
    </lineage>
</organism>
<keyword evidence="3" id="KW-0819">tRNA processing</keyword>
<keyword evidence="7" id="KW-0460">Magnesium</keyword>
<dbReference type="Gene3D" id="1.10.110.30">
    <property type="match status" value="1"/>
</dbReference>
<evidence type="ECO:0000256" key="3">
    <source>
        <dbReference type="ARBA" id="ARBA00022694"/>
    </source>
</evidence>
<dbReference type="InterPro" id="IPR050264">
    <property type="entry name" value="Bact_CCA-adding_enz_type3_sf"/>
</dbReference>
<evidence type="ECO:0000256" key="7">
    <source>
        <dbReference type="ARBA" id="ARBA00022842"/>
    </source>
</evidence>
<dbReference type="RefSeq" id="WP_335958983.1">
    <property type="nucleotide sequence ID" value="NZ_JAXBLX010000003.1"/>
</dbReference>
<dbReference type="PANTHER" id="PTHR46173">
    <property type="entry name" value="CCA TRNA NUCLEOTIDYLTRANSFERASE 1, MITOCHONDRIAL"/>
    <property type="match status" value="1"/>
</dbReference>
<dbReference type="InterPro" id="IPR043519">
    <property type="entry name" value="NT_sf"/>
</dbReference>
<gene>
    <name evidence="13" type="ORF">ACFFHM_06890</name>
</gene>
<evidence type="ECO:0000259" key="11">
    <source>
        <dbReference type="Pfam" id="PF12627"/>
    </source>
</evidence>
<dbReference type="NCBIfam" id="NF009814">
    <property type="entry name" value="PRK13299.1"/>
    <property type="match status" value="1"/>
</dbReference>
<dbReference type="EMBL" id="JBHLUX010000017">
    <property type="protein sequence ID" value="MFC0470260.1"/>
    <property type="molecule type" value="Genomic_DNA"/>
</dbReference>
<dbReference type="Pfam" id="PF12627">
    <property type="entry name" value="PolyA_pol_RNAbd"/>
    <property type="match status" value="1"/>
</dbReference>
<keyword evidence="8 9" id="KW-0694">RNA-binding</keyword>
<comment type="caution">
    <text evidence="13">The sequence shown here is derived from an EMBL/GenBank/DDBJ whole genome shotgun (WGS) entry which is preliminary data.</text>
</comment>
<evidence type="ECO:0000313" key="13">
    <source>
        <dbReference type="EMBL" id="MFC0470260.1"/>
    </source>
</evidence>
<evidence type="ECO:0000259" key="10">
    <source>
        <dbReference type="Pfam" id="PF01743"/>
    </source>
</evidence>
<dbReference type="EC" id="2.7.7.72" evidence="13"/>
<dbReference type="Gene3D" id="1.20.58.560">
    <property type="match status" value="1"/>
</dbReference>
<keyword evidence="4 13" id="KW-0548">Nucleotidyltransferase</keyword>
<evidence type="ECO:0000256" key="4">
    <source>
        <dbReference type="ARBA" id="ARBA00022695"/>
    </source>
</evidence>
<dbReference type="Pfam" id="PF13735">
    <property type="entry name" value="tRNA_NucTran2_2"/>
    <property type="match status" value="1"/>
</dbReference>
<evidence type="ECO:0000259" key="12">
    <source>
        <dbReference type="Pfam" id="PF13735"/>
    </source>
</evidence>
<dbReference type="Proteomes" id="UP001589838">
    <property type="component" value="Unassembled WGS sequence"/>
</dbReference>
<accession>A0ABV6KBF3</accession>
<dbReference type="InterPro" id="IPR002646">
    <property type="entry name" value="PolA_pol_head_dom"/>
</dbReference>
<reference evidence="13 14" key="1">
    <citation type="submission" date="2024-09" db="EMBL/GenBank/DDBJ databases">
        <authorList>
            <person name="Sun Q."/>
            <person name="Mori K."/>
        </authorList>
    </citation>
    <scope>NUCLEOTIDE SEQUENCE [LARGE SCALE GENOMIC DNA]</scope>
    <source>
        <strain evidence="13 14">NCAIM B.02610</strain>
    </source>
</reference>
<keyword evidence="2 9" id="KW-0808">Transferase</keyword>
<dbReference type="SUPFAM" id="SSF81301">
    <property type="entry name" value="Nucleotidyltransferase"/>
    <property type="match status" value="1"/>
</dbReference>
<evidence type="ECO:0000256" key="1">
    <source>
        <dbReference type="ARBA" id="ARBA00001946"/>
    </source>
</evidence>
<evidence type="ECO:0000256" key="5">
    <source>
        <dbReference type="ARBA" id="ARBA00022723"/>
    </source>
</evidence>
<keyword evidence="5" id="KW-0479">Metal-binding</keyword>
<keyword evidence="14" id="KW-1185">Reference proteome</keyword>
<dbReference type="Gene3D" id="1.10.246.80">
    <property type="match status" value="1"/>
</dbReference>
<dbReference type="InterPro" id="IPR032810">
    <property type="entry name" value="CCA-adding_enz_C"/>
</dbReference>